<dbReference type="EMBL" id="JAZHXI010000005">
    <property type="protein sequence ID" value="KAL2071418.1"/>
    <property type="molecule type" value="Genomic_DNA"/>
</dbReference>
<reference evidence="2 3" key="1">
    <citation type="journal article" date="2024" name="Commun. Biol.">
        <title>Comparative genomic analysis of thermophilic fungi reveals convergent evolutionary adaptations and gene losses.</title>
        <authorList>
            <person name="Steindorff A.S."/>
            <person name="Aguilar-Pontes M.V."/>
            <person name="Robinson A.J."/>
            <person name="Andreopoulos B."/>
            <person name="LaButti K."/>
            <person name="Kuo A."/>
            <person name="Mondo S."/>
            <person name="Riley R."/>
            <person name="Otillar R."/>
            <person name="Haridas S."/>
            <person name="Lipzen A."/>
            <person name="Grimwood J."/>
            <person name="Schmutz J."/>
            <person name="Clum A."/>
            <person name="Reid I.D."/>
            <person name="Moisan M.C."/>
            <person name="Butler G."/>
            <person name="Nguyen T.T.M."/>
            <person name="Dewar K."/>
            <person name="Conant G."/>
            <person name="Drula E."/>
            <person name="Henrissat B."/>
            <person name="Hansel C."/>
            <person name="Singer S."/>
            <person name="Hutchinson M.I."/>
            <person name="de Vries R.P."/>
            <person name="Natvig D.O."/>
            <person name="Powell A.J."/>
            <person name="Tsang A."/>
            <person name="Grigoriev I.V."/>
        </authorList>
    </citation>
    <scope>NUCLEOTIDE SEQUENCE [LARGE SCALE GENOMIC DNA]</scope>
    <source>
        <strain evidence="2 3">CBS 494.80</strain>
    </source>
</reference>
<organism evidence="2 3">
    <name type="scientific">Oculimacula yallundae</name>
    <dbReference type="NCBI Taxonomy" id="86028"/>
    <lineage>
        <taxon>Eukaryota</taxon>
        <taxon>Fungi</taxon>
        <taxon>Dikarya</taxon>
        <taxon>Ascomycota</taxon>
        <taxon>Pezizomycotina</taxon>
        <taxon>Leotiomycetes</taxon>
        <taxon>Helotiales</taxon>
        <taxon>Ploettnerulaceae</taxon>
        <taxon>Oculimacula</taxon>
    </lineage>
</organism>
<dbReference type="Proteomes" id="UP001595075">
    <property type="component" value="Unassembled WGS sequence"/>
</dbReference>
<dbReference type="InterPro" id="IPR056539">
    <property type="entry name" value="NuiA-like"/>
</dbReference>
<protein>
    <submittedName>
        <fullName evidence="2">Uncharacterized protein</fullName>
    </submittedName>
</protein>
<dbReference type="PANTHER" id="PTHR42093:SF1">
    <property type="match status" value="1"/>
</dbReference>
<evidence type="ECO:0000313" key="3">
    <source>
        <dbReference type="Proteomes" id="UP001595075"/>
    </source>
</evidence>
<evidence type="ECO:0000256" key="1">
    <source>
        <dbReference type="SAM" id="MobiDB-lite"/>
    </source>
</evidence>
<comment type="caution">
    <text evidence="2">The sequence shown here is derived from an EMBL/GenBank/DDBJ whole genome shotgun (WGS) entry which is preliminary data.</text>
</comment>
<keyword evidence="3" id="KW-1185">Reference proteome</keyword>
<accession>A0ABR4CN23</accession>
<name>A0ABR4CN23_9HELO</name>
<proteinExistence type="predicted"/>
<feature type="compositionally biased region" description="Low complexity" evidence="1">
    <location>
        <begin position="16"/>
        <end position="38"/>
    </location>
</feature>
<gene>
    <name evidence="2" type="ORF">VTL71DRAFT_12653</name>
</gene>
<sequence>MGILISCLNVAKSQYKTSSSKPNTTTNATPTQTQAQATVPGPEYIQDHPPRLDPTPAPVREGLVVEHLATSPPPILGPTALAGAGAGQADKSVKEVPVSVALGTATSTSATQAENTGSKPADIKAEAGKMATDADYMSFLDKANQDPNEGVAKTEGTGKLEFKATDEGVQVPGVIQKVLGKGEAFYVSDADEPFVGVALKLSGKGLPDEAAFAKLINHPNPTEADVQIMDVGEWDSQGQYKDVVEATREAVKGSDVRVYRVTKDSSRAEYWVVGVEGGHLVGVKALAVES</sequence>
<feature type="region of interest" description="Disordered" evidence="1">
    <location>
        <begin position="15"/>
        <end position="48"/>
    </location>
</feature>
<evidence type="ECO:0000313" key="2">
    <source>
        <dbReference type="EMBL" id="KAL2071418.1"/>
    </source>
</evidence>
<dbReference type="PANTHER" id="PTHR42093">
    <property type="match status" value="1"/>
</dbReference>
<dbReference type="Pfam" id="PF23151">
    <property type="entry name" value="NuiA_2"/>
    <property type="match status" value="1"/>
</dbReference>